<evidence type="ECO:0000256" key="10">
    <source>
        <dbReference type="ARBA" id="ARBA00037309"/>
    </source>
</evidence>
<name>A0A6I8P615_ORNAN</name>
<evidence type="ECO:0000256" key="5">
    <source>
        <dbReference type="ARBA" id="ARBA00022927"/>
    </source>
</evidence>
<gene>
    <name evidence="15" type="primary">TIMM10B</name>
</gene>
<evidence type="ECO:0000259" key="14">
    <source>
        <dbReference type="Pfam" id="PF02953"/>
    </source>
</evidence>
<comment type="subunit">
    <text evidence="11">Component of the TIM22 complex, which core is composed of TIMM22, associated with TIMM10 (TIMM10A and/or TIMM10B), TIMM9, AGK and TIMM29.</text>
</comment>
<dbReference type="InterPro" id="IPR004217">
    <property type="entry name" value="Tim10-like"/>
</dbReference>
<keyword evidence="3 12" id="KW-0999">Mitochondrion inner membrane</keyword>
<dbReference type="GO" id="GO:0015031">
    <property type="term" value="P:protein transport"/>
    <property type="evidence" value="ECO:0007669"/>
    <property type="project" value="UniProtKB-KW"/>
</dbReference>
<keyword evidence="9 12" id="KW-1015">Disulfide bond</keyword>
<evidence type="ECO:0000256" key="4">
    <source>
        <dbReference type="ARBA" id="ARBA00022833"/>
    </source>
</evidence>
<keyword evidence="7 12" id="KW-0496">Mitochondrion</keyword>
<keyword evidence="4" id="KW-0862">Zinc</keyword>
<evidence type="ECO:0000256" key="9">
    <source>
        <dbReference type="ARBA" id="ARBA00023157"/>
    </source>
</evidence>
<evidence type="ECO:0000256" key="8">
    <source>
        <dbReference type="ARBA" id="ARBA00023136"/>
    </source>
</evidence>
<evidence type="ECO:0000256" key="3">
    <source>
        <dbReference type="ARBA" id="ARBA00022792"/>
    </source>
</evidence>
<keyword evidence="2" id="KW-0479">Metal-binding</keyword>
<dbReference type="AlphaFoldDB" id="A0A6I8P615"/>
<dbReference type="Gene3D" id="1.10.287.810">
    <property type="entry name" value="Mitochondrial import inner membrane translocase subunit tim13 like domains"/>
    <property type="match status" value="1"/>
</dbReference>
<dbReference type="Proteomes" id="UP000002279">
    <property type="component" value="Chromosome 2"/>
</dbReference>
<comment type="subunit">
    <text evidence="12">Heterohexamer.</text>
</comment>
<dbReference type="GeneTree" id="ENSGT00450000040326"/>
<dbReference type="InterPro" id="IPR050673">
    <property type="entry name" value="Mito_inner_translocase_sub"/>
</dbReference>
<comment type="similarity">
    <text evidence="12">Belongs to the small Tim family.</text>
</comment>
<dbReference type="GO" id="GO:0005743">
    <property type="term" value="C:mitochondrial inner membrane"/>
    <property type="evidence" value="ECO:0007669"/>
    <property type="project" value="UniProtKB-SubCell"/>
</dbReference>
<sequence length="119" mass="13014">MRPVVLSGPGREQQGKQLGLLRDFLLVYNRLTELCFERCVPSLHYRALAPDEEACLDSCAGKFVRSNHRLMAAYMQLMPTLVQRRVADLEAGAAAAGVEPAEPGVSSGPEVPRSMEFAP</sequence>
<evidence type="ECO:0000256" key="7">
    <source>
        <dbReference type="ARBA" id="ARBA00023128"/>
    </source>
</evidence>
<dbReference type="PANTHER" id="PTHR13172">
    <property type="entry name" value="MITOCHONDRIAL IMPORT INNER MEMBRANE TRANSLOCASE SUBUNIT TIM9B"/>
    <property type="match status" value="1"/>
</dbReference>
<comment type="function">
    <text evidence="12">Mitochondrial intermembrane chaperone that participates in the import and insertion of some multi-pass transmembrane proteins into the mitochondrial inner membrane. Also required for the transfer of beta-barrel precursors from the TOM complex to the sorting and assembly machinery (SAM complex) of the outer membrane. Acts as a chaperone-like protein that protects the hydrophobic precursors from aggregation and guide them through the mitochondrial intermembrane space.</text>
</comment>
<reference evidence="15 16" key="1">
    <citation type="journal article" date="2008" name="Nature">
        <title>Genome analysis of the platypus reveals unique signatures of evolution.</title>
        <authorList>
            <person name="Warren W.C."/>
            <person name="Hillier L.W."/>
            <person name="Marshall Graves J.A."/>
            <person name="Birney E."/>
            <person name="Ponting C.P."/>
            <person name="Grutzner F."/>
            <person name="Belov K."/>
            <person name="Miller W."/>
            <person name="Clarke L."/>
            <person name="Chinwalla A.T."/>
            <person name="Yang S.P."/>
            <person name="Heger A."/>
            <person name="Locke D.P."/>
            <person name="Miethke P."/>
            <person name="Waters P.D."/>
            <person name="Veyrunes F."/>
            <person name="Fulton L."/>
            <person name="Fulton B."/>
            <person name="Graves T."/>
            <person name="Wallis J."/>
            <person name="Puente X.S."/>
            <person name="Lopez-Otin C."/>
            <person name="Ordonez G.R."/>
            <person name="Eichler E.E."/>
            <person name="Chen L."/>
            <person name="Cheng Z."/>
            <person name="Deakin J.E."/>
            <person name="Alsop A."/>
            <person name="Thompson K."/>
            <person name="Kirby P."/>
            <person name="Papenfuss A.T."/>
            <person name="Wakefield M.J."/>
            <person name="Olender T."/>
            <person name="Lancet D."/>
            <person name="Huttley G.A."/>
            <person name="Smit A.F."/>
            <person name="Pask A."/>
            <person name="Temple-Smith P."/>
            <person name="Batzer M.A."/>
            <person name="Walker J.A."/>
            <person name="Konkel M.K."/>
            <person name="Harris R.S."/>
            <person name="Whittington C.M."/>
            <person name="Wong E.S."/>
            <person name="Gemmell N.J."/>
            <person name="Buschiazzo E."/>
            <person name="Vargas Jentzsch I.M."/>
            <person name="Merkel A."/>
            <person name="Schmitz J."/>
            <person name="Zemann A."/>
            <person name="Churakov G."/>
            <person name="Kriegs J.O."/>
            <person name="Brosius J."/>
            <person name="Murchison E.P."/>
            <person name="Sachidanandam R."/>
            <person name="Smith C."/>
            <person name="Hannon G.J."/>
            <person name="Tsend-Ayush E."/>
            <person name="McMillan D."/>
            <person name="Attenborough R."/>
            <person name="Rens W."/>
            <person name="Ferguson-Smith M."/>
            <person name="Lefevre C.M."/>
            <person name="Sharp J.A."/>
            <person name="Nicholas K.R."/>
            <person name="Ray D.A."/>
            <person name="Kube M."/>
            <person name="Reinhardt R."/>
            <person name="Pringle T.H."/>
            <person name="Taylor J."/>
            <person name="Jones R.C."/>
            <person name="Nixon B."/>
            <person name="Dacheux J.L."/>
            <person name="Niwa H."/>
            <person name="Sekita Y."/>
            <person name="Huang X."/>
            <person name="Stark A."/>
            <person name="Kheradpour P."/>
            <person name="Kellis M."/>
            <person name="Flicek P."/>
            <person name="Chen Y."/>
            <person name="Webber C."/>
            <person name="Hardison R."/>
            <person name="Nelson J."/>
            <person name="Hallsworth-Pepin K."/>
            <person name="Delehaunty K."/>
            <person name="Markovic C."/>
            <person name="Minx P."/>
            <person name="Feng Y."/>
            <person name="Kremitzki C."/>
            <person name="Mitreva M."/>
            <person name="Glasscock J."/>
            <person name="Wylie T."/>
            <person name="Wohldmann P."/>
            <person name="Thiru P."/>
            <person name="Nhan M.N."/>
            <person name="Pohl C.S."/>
            <person name="Smith S.M."/>
            <person name="Hou S."/>
            <person name="Nefedov M."/>
            <person name="de Jong P.J."/>
            <person name="Renfree M.B."/>
            <person name="Mardis E.R."/>
            <person name="Wilson R.K."/>
        </authorList>
    </citation>
    <scope>NUCLEOTIDE SEQUENCE [LARGE SCALE GENOMIC DNA]</scope>
    <source>
        <strain evidence="15 16">Glennie</strain>
    </source>
</reference>
<keyword evidence="12" id="KW-0143">Chaperone</keyword>
<keyword evidence="1 12" id="KW-0813">Transport</keyword>
<evidence type="ECO:0000256" key="1">
    <source>
        <dbReference type="ARBA" id="ARBA00022448"/>
    </source>
</evidence>
<evidence type="ECO:0000313" key="15">
    <source>
        <dbReference type="Ensembl" id="ENSOANP00000049322.1"/>
    </source>
</evidence>
<evidence type="ECO:0000256" key="11">
    <source>
        <dbReference type="ARBA" id="ARBA00046907"/>
    </source>
</evidence>
<organism evidence="15 16">
    <name type="scientific">Ornithorhynchus anatinus</name>
    <name type="common">Duckbill platypus</name>
    <dbReference type="NCBI Taxonomy" id="9258"/>
    <lineage>
        <taxon>Eukaryota</taxon>
        <taxon>Metazoa</taxon>
        <taxon>Chordata</taxon>
        <taxon>Craniata</taxon>
        <taxon>Vertebrata</taxon>
        <taxon>Euteleostomi</taxon>
        <taxon>Mammalia</taxon>
        <taxon>Monotremata</taxon>
        <taxon>Ornithorhynchidae</taxon>
        <taxon>Ornithorhynchus</taxon>
    </lineage>
</organism>
<protein>
    <recommendedName>
        <fullName evidence="12">Mitochondrial import inner membrane translocase subunit</fullName>
    </recommendedName>
</protein>
<feature type="domain" description="Tim10-like" evidence="14">
    <location>
        <begin position="21"/>
        <end position="75"/>
    </location>
</feature>
<comment type="domain">
    <text evidence="12">The twin CX3C motif contains 4 conserved Cys residues that form 2 disulfide bonds in the mitochondrial intermembrane space.</text>
</comment>
<dbReference type="GO" id="GO:0046872">
    <property type="term" value="F:metal ion binding"/>
    <property type="evidence" value="ECO:0007669"/>
    <property type="project" value="UniProtKB-KW"/>
</dbReference>
<evidence type="ECO:0000256" key="12">
    <source>
        <dbReference type="RuleBase" id="RU367043"/>
    </source>
</evidence>
<evidence type="ECO:0000313" key="16">
    <source>
        <dbReference type="Proteomes" id="UP000002279"/>
    </source>
</evidence>
<keyword evidence="8" id="KW-0472">Membrane</keyword>
<accession>A0A6I8P615</accession>
<dbReference type="InterPro" id="IPR035427">
    <property type="entry name" value="Tim10-like_dom_sf"/>
</dbReference>
<evidence type="ECO:0000256" key="6">
    <source>
        <dbReference type="ARBA" id="ARBA00023010"/>
    </source>
</evidence>
<dbReference type="Pfam" id="PF02953">
    <property type="entry name" value="zf-Tim10_DDP"/>
    <property type="match status" value="1"/>
</dbReference>
<proteinExistence type="inferred from homology"/>
<keyword evidence="16" id="KW-1185">Reference proteome</keyword>
<dbReference type="Bgee" id="ENSOANG00000015283">
    <property type="expression patterns" value="Expressed in heart and 7 other cell types or tissues"/>
</dbReference>
<reference evidence="15" key="2">
    <citation type="submission" date="2025-08" db="UniProtKB">
        <authorList>
            <consortium name="Ensembl"/>
        </authorList>
    </citation>
    <scope>IDENTIFICATION</scope>
    <source>
        <strain evidence="15">Glennie</strain>
    </source>
</reference>
<reference evidence="15" key="3">
    <citation type="submission" date="2025-09" db="UniProtKB">
        <authorList>
            <consortium name="Ensembl"/>
        </authorList>
    </citation>
    <scope>IDENTIFICATION</scope>
    <source>
        <strain evidence="15">Glennie</strain>
    </source>
</reference>
<evidence type="ECO:0000256" key="13">
    <source>
        <dbReference type="SAM" id="MobiDB-lite"/>
    </source>
</evidence>
<keyword evidence="6 12" id="KW-0811">Translocation</keyword>
<comment type="function">
    <text evidence="10">Component of the TIM22 complex, a complex that mediates the import and insertion of multi-pass transmembrane proteins into the mitochondrial inner membrane. The TIM22 complex forms a twin-pore translocase that uses the membrane potential as the external driving force. In the TIM22 complex, it may act as a docking point for the soluble 70 kDa complex that guides the target proteins in transit through the aqueous mitochondrial intermembrane space.</text>
</comment>
<comment type="subcellular location">
    <subcellularLocation>
        <location evidence="12">Mitochondrion inner membrane</location>
        <topology evidence="12">Peripheral membrane protein</topology>
        <orientation evidence="12">Intermembrane side</orientation>
    </subcellularLocation>
</comment>
<dbReference type="Ensembl" id="ENSOANT00000063513.1">
    <property type="protein sequence ID" value="ENSOANP00000049322.1"/>
    <property type="gene ID" value="ENSOANG00000015283.3"/>
</dbReference>
<feature type="region of interest" description="Disordered" evidence="13">
    <location>
        <begin position="98"/>
        <end position="119"/>
    </location>
</feature>
<dbReference type="SUPFAM" id="SSF144122">
    <property type="entry name" value="Tim10-like"/>
    <property type="match status" value="1"/>
</dbReference>
<evidence type="ECO:0000256" key="2">
    <source>
        <dbReference type="ARBA" id="ARBA00022723"/>
    </source>
</evidence>
<dbReference type="FunFam" id="1.10.287.810:FF:000006">
    <property type="entry name" value="mitochondrial import inner membrane translocase subunit Tim10 B"/>
    <property type="match status" value="1"/>
</dbReference>
<keyword evidence="5 12" id="KW-0653">Protein transport</keyword>